<gene>
    <name evidence="1" type="ORF">NPIL_150371</name>
</gene>
<proteinExistence type="predicted"/>
<dbReference type="AlphaFoldDB" id="A0A8X6P2X2"/>
<organism evidence="1 2">
    <name type="scientific">Nephila pilipes</name>
    <name type="common">Giant wood spider</name>
    <name type="synonym">Nephila maculata</name>
    <dbReference type="NCBI Taxonomy" id="299642"/>
    <lineage>
        <taxon>Eukaryota</taxon>
        <taxon>Metazoa</taxon>
        <taxon>Ecdysozoa</taxon>
        <taxon>Arthropoda</taxon>
        <taxon>Chelicerata</taxon>
        <taxon>Arachnida</taxon>
        <taxon>Araneae</taxon>
        <taxon>Araneomorphae</taxon>
        <taxon>Entelegynae</taxon>
        <taxon>Araneoidea</taxon>
        <taxon>Nephilidae</taxon>
        <taxon>Nephila</taxon>
    </lineage>
</organism>
<name>A0A8X6P2X2_NEPPI</name>
<dbReference type="EMBL" id="BMAW01111534">
    <property type="protein sequence ID" value="GFT48503.1"/>
    <property type="molecule type" value="Genomic_DNA"/>
</dbReference>
<dbReference type="Proteomes" id="UP000887013">
    <property type="component" value="Unassembled WGS sequence"/>
</dbReference>
<comment type="caution">
    <text evidence="1">The sequence shown here is derived from an EMBL/GenBank/DDBJ whole genome shotgun (WGS) entry which is preliminary data.</text>
</comment>
<protein>
    <submittedName>
        <fullName evidence="1">Uncharacterized protein</fullName>
    </submittedName>
</protein>
<keyword evidence="2" id="KW-1185">Reference proteome</keyword>
<reference evidence="1" key="1">
    <citation type="submission" date="2020-08" db="EMBL/GenBank/DDBJ databases">
        <title>Multicomponent nature underlies the extraordinary mechanical properties of spider dragline silk.</title>
        <authorList>
            <person name="Kono N."/>
            <person name="Nakamura H."/>
            <person name="Mori M."/>
            <person name="Yoshida Y."/>
            <person name="Ohtoshi R."/>
            <person name="Malay A.D."/>
            <person name="Moran D.A.P."/>
            <person name="Tomita M."/>
            <person name="Numata K."/>
            <person name="Arakawa K."/>
        </authorList>
    </citation>
    <scope>NUCLEOTIDE SEQUENCE</scope>
</reference>
<evidence type="ECO:0000313" key="1">
    <source>
        <dbReference type="EMBL" id="GFT48503.1"/>
    </source>
</evidence>
<sequence>MLRFLNNWAKKKRNLEQRRRQRHAACAVPRKVPRKARLNLNQALPTPPNVLGKCEQGRAKRKNAKFVVAVRRRRPPAASCLSGFLTRFYPATMAW</sequence>
<accession>A0A8X6P2X2</accession>
<evidence type="ECO:0000313" key="2">
    <source>
        <dbReference type="Proteomes" id="UP000887013"/>
    </source>
</evidence>